<sequence length="225" mass="24688">MAFFKYKSNLYPLFAIASALLIMIFGLIMAKTVACSYFLIGAFVWLLLFGCCRQAIKTLPLFVIIGGAFALIAYYSSGQNPGSALAMANRFGAVFLALVPGMSIQAVAMTRNLSQLHMPRGITLGMLITMSFIPVLRGEIKRVREAMKTRGAGSILNPKIFYRAFLIPLVTRLVDISDTLALSIETRGFTLGKCKYTVYKKEVVNVFDVLYLLGLIAGVVLVCML</sequence>
<dbReference type="InterPro" id="IPR003339">
    <property type="entry name" value="ABC/ECF_trnsptr_transmembrane"/>
</dbReference>
<feature type="transmembrane region" description="Helical" evidence="5">
    <location>
        <begin position="59"/>
        <end position="76"/>
    </location>
</feature>
<dbReference type="AlphaFoldDB" id="A0A4Q2K8E7"/>
<keyword evidence="4 5" id="KW-0472">Membrane</keyword>
<dbReference type="CDD" id="cd16914">
    <property type="entry name" value="EcfT"/>
    <property type="match status" value="1"/>
</dbReference>
<keyword evidence="2 5" id="KW-0812">Transmembrane</keyword>
<dbReference type="Pfam" id="PF02361">
    <property type="entry name" value="CbiQ"/>
    <property type="match status" value="1"/>
</dbReference>
<evidence type="ECO:0000256" key="5">
    <source>
        <dbReference type="SAM" id="Phobius"/>
    </source>
</evidence>
<dbReference type="OrthoDB" id="2111994at2"/>
<dbReference type="RefSeq" id="WP_129226668.1">
    <property type="nucleotide sequence ID" value="NZ_SDOZ01000003.1"/>
</dbReference>
<dbReference type="Proteomes" id="UP000291269">
    <property type="component" value="Unassembled WGS sequence"/>
</dbReference>
<feature type="transmembrane region" description="Helical" evidence="5">
    <location>
        <begin position="12"/>
        <end position="30"/>
    </location>
</feature>
<evidence type="ECO:0000256" key="1">
    <source>
        <dbReference type="ARBA" id="ARBA00004141"/>
    </source>
</evidence>
<protein>
    <submittedName>
        <fullName evidence="6">Energy-coupling factor transporter transmembrane protein EcfT</fullName>
    </submittedName>
</protein>
<evidence type="ECO:0000256" key="4">
    <source>
        <dbReference type="ARBA" id="ARBA00023136"/>
    </source>
</evidence>
<keyword evidence="7" id="KW-1185">Reference proteome</keyword>
<proteinExistence type="predicted"/>
<reference evidence="6 7" key="1">
    <citation type="journal article" date="2019" name="Gut">
        <title>Antibiotics-induced monodominance of a novel gut bacterial order.</title>
        <authorList>
            <person name="Hildebrand F."/>
            <person name="Moitinho-Silva L."/>
            <person name="Blasche S."/>
            <person name="Jahn M.T."/>
            <person name="Gossmann T.I."/>
            <person name="Heuerta-Cepas J."/>
            <person name="Hercog R."/>
            <person name="Luetge M."/>
            <person name="Bahram M."/>
            <person name="Pryszlak A."/>
            <person name="Alves R.J."/>
            <person name="Waszak S.M."/>
            <person name="Zhu A."/>
            <person name="Ye L."/>
            <person name="Costea P.I."/>
            <person name="Aalvink S."/>
            <person name="Belzer C."/>
            <person name="Forslund S.K."/>
            <person name="Sunagawa S."/>
            <person name="Hentschel U."/>
            <person name="Merten C."/>
            <person name="Patil K.R."/>
            <person name="Benes V."/>
            <person name="Bork P."/>
        </authorList>
    </citation>
    <scope>NUCLEOTIDE SEQUENCE [LARGE SCALE GENOMIC DNA]</scope>
    <source>
        <strain evidence="6 7">HDS1380</strain>
    </source>
</reference>
<dbReference type="GO" id="GO:0005886">
    <property type="term" value="C:plasma membrane"/>
    <property type="evidence" value="ECO:0007669"/>
    <property type="project" value="UniProtKB-ARBA"/>
</dbReference>
<keyword evidence="3 5" id="KW-1133">Transmembrane helix</keyword>
<accession>A0A4Q2K8E7</accession>
<comment type="subcellular location">
    <subcellularLocation>
        <location evidence="1">Membrane</location>
        <topology evidence="1">Multi-pass membrane protein</topology>
    </subcellularLocation>
</comment>
<evidence type="ECO:0000313" key="6">
    <source>
        <dbReference type="EMBL" id="RXZ58301.1"/>
    </source>
</evidence>
<gene>
    <name evidence="6" type="ORF">ESZ91_09610</name>
</gene>
<dbReference type="EMBL" id="SDOZ01000003">
    <property type="protein sequence ID" value="RXZ58301.1"/>
    <property type="molecule type" value="Genomic_DNA"/>
</dbReference>
<feature type="transmembrane region" description="Helical" evidence="5">
    <location>
        <begin position="121"/>
        <end position="140"/>
    </location>
</feature>
<feature type="transmembrane region" description="Helical" evidence="5">
    <location>
        <begin position="88"/>
        <end position="109"/>
    </location>
</feature>
<evidence type="ECO:0000256" key="2">
    <source>
        <dbReference type="ARBA" id="ARBA00022692"/>
    </source>
</evidence>
<name>A0A4Q2K8E7_9FIRM</name>
<feature type="transmembrane region" description="Helical" evidence="5">
    <location>
        <begin position="203"/>
        <end position="222"/>
    </location>
</feature>
<evidence type="ECO:0000313" key="7">
    <source>
        <dbReference type="Proteomes" id="UP000291269"/>
    </source>
</evidence>
<evidence type="ECO:0000256" key="3">
    <source>
        <dbReference type="ARBA" id="ARBA00022989"/>
    </source>
</evidence>
<comment type="caution">
    <text evidence="6">The sequence shown here is derived from an EMBL/GenBank/DDBJ whole genome shotgun (WGS) entry which is preliminary data.</text>
</comment>
<organism evidence="6 7">
    <name type="scientific">Candidatus Borkfalkia ceftriaxoniphila</name>
    <dbReference type="NCBI Taxonomy" id="2508949"/>
    <lineage>
        <taxon>Bacteria</taxon>
        <taxon>Bacillati</taxon>
        <taxon>Bacillota</taxon>
        <taxon>Clostridia</taxon>
        <taxon>Christensenellales</taxon>
        <taxon>Christensenellaceae</taxon>
        <taxon>Candidatus Borkfalkia</taxon>
    </lineage>
</organism>
<feature type="transmembrane region" description="Helical" evidence="5">
    <location>
        <begin position="36"/>
        <end position="52"/>
    </location>
</feature>